<evidence type="ECO:0000313" key="1">
    <source>
        <dbReference type="EMBL" id="KAI3720616.1"/>
    </source>
</evidence>
<evidence type="ECO:0000313" key="2">
    <source>
        <dbReference type="Proteomes" id="UP001055811"/>
    </source>
</evidence>
<accession>A0ACB9BFQ2</accession>
<organism evidence="1 2">
    <name type="scientific">Cichorium intybus</name>
    <name type="common">Chicory</name>
    <dbReference type="NCBI Taxonomy" id="13427"/>
    <lineage>
        <taxon>Eukaryota</taxon>
        <taxon>Viridiplantae</taxon>
        <taxon>Streptophyta</taxon>
        <taxon>Embryophyta</taxon>
        <taxon>Tracheophyta</taxon>
        <taxon>Spermatophyta</taxon>
        <taxon>Magnoliopsida</taxon>
        <taxon>eudicotyledons</taxon>
        <taxon>Gunneridae</taxon>
        <taxon>Pentapetalae</taxon>
        <taxon>asterids</taxon>
        <taxon>campanulids</taxon>
        <taxon>Asterales</taxon>
        <taxon>Asteraceae</taxon>
        <taxon>Cichorioideae</taxon>
        <taxon>Cichorieae</taxon>
        <taxon>Cichoriinae</taxon>
        <taxon>Cichorium</taxon>
    </lineage>
</organism>
<keyword evidence="2" id="KW-1185">Reference proteome</keyword>
<comment type="caution">
    <text evidence="1">The sequence shown here is derived from an EMBL/GenBank/DDBJ whole genome shotgun (WGS) entry which is preliminary data.</text>
</comment>
<reference evidence="1 2" key="2">
    <citation type="journal article" date="2022" name="Mol. Ecol. Resour.">
        <title>The genomes of chicory, endive, great burdock and yacon provide insights into Asteraceae paleo-polyploidization history and plant inulin production.</title>
        <authorList>
            <person name="Fan W."/>
            <person name="Wang S."/>
            <person name="Wang H."/>
            <person name="Wang A."/>
            <person name="Jiang F."/>
            <person name="Liu H."/>
            <person name="Zhao H."/>
            <person name="Xu D."/>
            <person name="Zhang Y."/>
        </authorList>
    </citation>
    <scope>NUCLEOTIDE SEQUENCE [LARGE SCALE GENOMIC DNA]</scope>
    <source>
        <strain evidence="2">cv. Punajuju</strain>
        <tissue evidence="1">Leaves</tissue>
    </source>
</reference>
<dbReference type="EMBL" id="CM042014">
    <property type="protein sequence ID" value="KAI3720616.1"/>
    <property type="molecule type" value="Genomic_DNA"/>
</dbReference>
<dbReference type="Proteomes" id="UP001055811">
    <property type="component" value="Linkage Group LG06"/>
</dbReference>
<sequence>MNRLRILLIGCITRSPPKGATLYRRSVAGLLYTTSARRSRSEKEEPGFVNPTLPICVDLMLYDMIISTNKQQN</sequence>
<proteinExistence type="predicted"/>
<reference evidence="2" key="1">
    <citation type="journal article" date="2022" name="Mol. Ecol. Resour.">
        <title>The genomes of chicory, endive, great burdock and yacon provide insights into Asteraceae palaeo-polyploidization history and plant inulin production.</title>
        <authorList>
            <person name="Fan W."/>
            <person name="Wang S."/>
            <person name="Wang H."/>
            <person name="Wang A."/>
            <person name="Jiang F."/>
            <person name="Liu H."/>
            <person name="Zhao H."/>
            <person name="Xu D."/>
            <person name="Zhang Y."/>
        </authorList>
    </citation>
    <scope>NUCLEOTIDE SEQUENCE [LARGE SCALE GENOMIC DNA]</scope>
    <source>
        <strain evidence="2">cv. Punajuju</strain>
    </source>
</reference>
<name>A0ACB9BFQ2_CICIN</name>
<protein>
    <submittedName>
        <fullName evidence="1">Uncharacterized protein</fullName>
    </submittedName>
</protein>
<gene>
    <name evidence="1" type="ORF">L2E82_31606</name>
</gene>